<keyword evidence="5" id="KW-0378">Hydrolase</keyword>
<reference evidence="8 9" key="1">
    <citation type="submission" date="2020-02" db="EMBL/GenBank/DDBJ databases">
        <title>Fructobacillus sp. isolated from paper mulberry of Taiwan.</title>
        <authorList>
            <person name="Lin S.-T."/>
        </authorList>
    </citation>
    <scope>NUCLEOTIDE SEQUENCE [LARGE SCALE GENOMIC DNA]</scope>
    <source>
        <strain evidence="8 9">M2-14</strain>
    </source>
</reference>
<keyword evidence="4" id="KW-0255">Endonuclease</keyword>
<dbReference type="SUPFAM" id="SSF143011">
    <property type="entry name" value="RelE-like"/>
    <property type="match status" value="1"/>
</dbReference>
<gene>
    <name evidence="8" type="ORF">G6R29_01140</name>
</gene>
<protein>
    <recommendedName>
        <fullName evidence="7">Endoribonuclease YoeB</fullName>
    </recommendedName>
    <alternativeName>
        <fullName evidence="6">Putative mRNA interferase YoeB</fullName>
    </alternativeName>
</protein>
<dbReference type="Pfam" id="PF06769">
    <property type="entry name" value="YoeB_toxin"/>
    <property type="match status" value="1"/>
</dbReference>
<name>A0ABS5QYH3_9LACO</name>
<evidence type="ECO:0000256" key="3">
    <source>
        <dbReference type="ARBA" id="ARBA00022722"/>
    </source>
</evidence>
<proteinExistence type="inferred from homology"/>
<comment type="caution">
    <text evidence="8">The sequence shown here is derived from an EMBL/GenBank/DDBJ whole genome shotgun (WGS) entry which is preliminary data.</text>
</comment>
<accession>A0ABS5QYH3</accession>
<evidence type="ECO:0000256" key="5">
    <source>
        <dbReference type="ARBA" id="ARBA00022801"/>
    </source>
</evidence>
<dbReference type="Proteomes" id="UP001519504">
    <property type="component" value="Unassembled WGS sequence"/>
</dbReference>
<keyword evidence="9" id="KW-1185">Reference proteome</keyword>
<evidence type="ECO:0000256" key="2">
    <source>
        <dbReference type="ARBA" id="ARBA00022649"/>
    </source>
</evidence>
<dbReference type="NCBIfam" id="TIGR02116">
    <property type="entry name" value="toxin_Txe_YoeB"/>
    <property type="match status" value="1"/>
</dbReference>
<evidence type="ECO:0000256" key="4">
    <source>
        <dbReference type="ARBA" id="ARBA00022759"/>
    </source>
</evidence>
<evidence type="ECO:0000313" key="9">
    <source>
        <dbReference type="Proteomes" id="UP001519504"/>
    </source>
</evidence>
<dbReference type="PANTHER" id="PTHR38039:SF1">
    <property type="entry name" value="TOXIN YOEB"/>
    <property type="match status" value="1"/>
</dbReference>
<dbReference type="EMBL" id="JAAMFK010000001">
    <property type="protein sequence ID" value="MBS9338239.1"/>
    <property type="molecule type" value="Genomic_DNA"/>
</dbReference>
<evidence type="ECO:0000313" key="8">
    <source>
        <dbReference type="EMBL" id="MBS9338239.1"/>
    </source>
</evidence>
<dbReference type="InterPro" id="IPR009614">
    <property type="entry name" value="YoeB_toxin"/>
</dbReference>
<evidence type="ECO:0000256" key="6">
    <source>
        <dbReference type="ARBA" id="ARBA00030388"/>
    </source>
</evidence>
<evidence type="ECO:0000256" key="1">
    <source>
        <dbReference type="ARBA" id="ARBA00008172"/>
    </source>
</evidence>
<keyword evidence="2" id="KW-1277">Toxin-antitoxin system</keyword>
<dbReference type="InterPro" id="IPR035093">
    <property type="entry name" value="RelE/ParE_toxin_dom_sf"/>
</dbReference>
<dbReference type="Gene3D" id="3.30.2310.20">
    <property type="entry name" value="RelE-like"/>
    <property type="match status" value="1"/>
</dbReference>
<keyword evidence="3" id="KW-0540">Nuclease</keyword>
<organism evidence="8 9">
    <name type="scientific">Fructobacillus broussonetiae</name>
    <dbReference type="NCBI Taxonomy" id="2713173"/>
    <lineage>
        <taxon>Bacteria</taxon>
        <taxon>Bacillati</taxon>
        <taxon>Bacillota</taxon>
        <taxon>Bacilli</taxon>
        <taxon>Lactobacillales</taxon>
        <taxon>Lactobacillaceae</taxon>
        <taxon>Fructobacillus</taxon>
    </lineage>
</organism>
<dbReference type="PANTHER" id="PTHR38039">
    <property type="entry name" value="TOXIN YOEB"/>
    <property type="match status" value="1"/>
</dbReference>
<sequence length="75" mass="9149">MWSPISWSDFEWWLDHDKEKVKRIRRMIKEIVRDPFIGIGKPEPLKEHMAGMWSRRITDEHRLVYVVCDGELRIV</sequence>
<comment type="similarity">
    <text evidence="1">Belongs to the YoeB family.</text>
</comment>
<evidence type="ECO:0000256" key="7">
    <source>
        <dbReference type="ARBA" id="ARBA00050056"/>
    </source>
</evidence>